<keyword evidence="7" id="KW-1185">Reference proteome</keyword>
<evidence type="ECO:0000313" key="7">
    <source>
        <dbReference type="Proteomes" id="UP001432360"/>
    </source>
</evidence>
<feature type="signal peptide" evidence="4">
    <location>
        <begin position="1"/>
        <end position="32"/>
    </location>
</feature>
<evidence type="ECO:0000256" key="4">
    <source>
        <dbReference type="SAM" id="SignalP"/>
    </source>
</evidence>
<evidence type="ECO:0000313" key="6">
    <source>
        <dbReference type="EMBL" id="WVT06626.1"/>
    </source>
</evidence>
<reference evidence="6" key="1">
    <citation type="submission" date="2023-08" db="EMBL/GenBank/DDBJ databases">
        <title>Complete genome sequence of Sinorhizobium chiapanecum ITTG S70 isolated from Acaciella angustissima nodules in Chiapas-Mexico.</title>
        <authorList>
            <person name="Rincon-Rosales R."/>
            <person name="Rogel M.A."/>
            <person name="Rincon-Medina C.I."/>
            <person name="Guerrero G."/>
            <person name="Manzano-Gomez L.A."/>
            <person name="Lopez-Lopez A."/>
            <person name="Rincon Molina F.A."/>
            <person name="Martinez-Romero E."/>
        </authorList>
    </citation>
    <scope>NUCLEOTIDE SEQUENCE</scope>
    <source>
        <strain evidence="6">ITTG S70</strain>
        <plasmid evidence="6">pSchITTGS70c</plasmid>
    </source>
</reference>
<dbReference type="RefSeq" id="WP_331375667.1">
    <property type="nucleotide sequence ID" value="NZ_CP133151.1"/>
</dbReference>
<feature type="domain" description="Periplasmic binding protein" evidence="5">
    <location>
        <begin position="54"/>
        <end position="302"/>
    </location>
</feature>
<feature type="chain" id="PRO_5045702812" evidence="4">
    <location>
        <begin position="33"/>
        <end position="358"/>
    </location>
</feature>
<evidence type="ECO:0000256" key="3">
    <source>
        <dbReference type="ARBA" id="ARBA00022729"/>
    </source>
</evidence>
<comment type="similarity">
    <text evidence="2">Belongs to the bacterial solute-binding protein 2 family.</text>
</comment>
<evidence type="ECO:0000259" key="5">
    <source>
        <dbReference type="Pfam" id="PF13407"/>
    </source>
</evidence>
<evidence type="ECO:0000256" key="1">
    <source>
        <dbReference type="ARBA" id="ARBA00004196"/>
    </source>
</evidence>
<comment type="subcellular location">
    <subcellularLocation>
        <location evidence="1">Cell envelope</location>
    </subcellularLocation>
</comment>
<keyword evidence="3 4" id="KW-0732">Signal</keyword>
<organism evidence="6 7">
    <name type="scientific">Sinorhizobium chiapasense</name>
    <dbReference type="NCBI Taxonomy" id="501572"/>
    <lineage>
        <taxon>Bacteria</taxon>
        <taxon>Pseudomonadati</taxon>
        <taxon>Pseudomonadota</taxon>
        <taxon>Alphaproteobacteria</taxon>
        <taxon>Hyphomicrobiales</taxon>
        <taxon>Rhizobiaceae</taxon>
        <taxon>Sinorhizobium/Ensifer group</taxon>
        <taxon>Sinorhizobium</taxon>
    </lineage>
</organism>
<dbReference type="InterPro" id="IPR025997">
    <property type="entry name" value="SBP_2_dom"/>
</dbReference>
<dbReference type="EMBL" id="CP133151">
    <property type="protein sequence ID" value="WVT06626.1"/>
    <property type="molecule type" value="Genomic_DNA"/>
</dbReference>
<dbReference type="Gene3D" id="3.40.50.2300">
    <property type="match status" value="2"/>
</dbReference>
<keyword evidence="6" id="KW-0614">Plasmid</keyword>
<dbReference type="SUPFAM" id="SSF53822">
    <property type="entry name" value="Periplasmic binding protein-like I"/>
    <property type="match status" value="1"/>
</dbReference>
<dbReference type="InterPro" id="IPR028082">
    <property type="entry name" value="Peripla_BP_I"/>
</dbReference>
<dbReference type="Pfam" id="PF13407">
    <property type="entry name" value="Peripla_BP_4"/>
    <property type="match status" value="1"/>
</dbReference>
<dbReference type="PANTHER" id="PTHR46847:SF1">
    <property type="entry name" value="D-ALLOSE-BINDING PERIPLASMIC PROTEIN-RELATED"/>
    <property type="match status" value="1"/>
</dbReference>
<name>A0ABZ2BJR4_9HYPH</name>
<dbReference type="Proteomes" id="UP001432360">
    <property type="component" value="Plasmid pSchITTGS70c"/>
</dbReference>
<dbReference type="PANTHER" id="PTHR46847">
    <property type="entry name" value="D-ALLOSE-BINDING PERIPLASMIC PROTEIN-RELATED"/>
    <property type="match status" value="1"/>
</dbReference>
<geneLocation type="plasmid" evidence="6 7">
    <name>pSchITTGS70c</name>
</geneLocation>
<evidence type="ECO:0000256" key="2">
    <source>
        <dbReference type="ARBA" id="ARBA00007639"/>
    </source>
</evidence>
<gene>
    <name evidence="6" type="ORF">RB548_23285</name>
</gene>
<protein>
    <submittedName>
        <fullName evidence="6">Substrate-binding domain-containing protein</fullName>
    </submittedName>
</protein>
<proteinExistence type="inferred from homology"/>
<sequence>MVSGISKYTLGFARIACAVVVGSLLASHSTLAEEPDRLAGIVEPVVATKPLKLGVTLVHLNDDFWKGIAYGIADEAKRSNVTVAQISIAGAYGNVTQQFSQIETLQSLGVDYIVLGAAAYKGYDPQLKRLKDAGIGVIAAGIPVDSKNVDFGVTQDDGAIGLGLAKEICAAAGPEKAGVIALPGPAGAEWARLRLDGFEQGLKACPDVTLVKGAVTGGLELEQGLTQASDMLQKNPDTKFIFTPVIPLGLGAAQAARQSGIQAQVVSATIVREALPLIKNDRLSALTSEPGILMGRLIVQFAIRDHEKLSKGDEFKTQGVAYPTIFTNNAVITKKNVDSYGYDVYDLPPKDWSLNIKQ</sequence>
<accession>A0ABZ2BJR4</accession>